<evidence type="ECO:0000256" key="2">
    <source>
        <dbReference type="SAM" id="Phobius"/>
    </source>
</evidence>
<comment type="caution">
    <text evidence="3">The sequence shown here is derived from an EMBL/GenBank/DDBJ whole genome shotgun (WGS) entry which is preliminary data.</text>
</comment>
<keyword evidence="2" id="KW-0812">Transmembrane</keyword>
<evidence type="ECO:0000256" key="1">
    <source>
        <dbReference type="SAM" id="MobiDB-lite"/>
    </source>
</evidence>
<dbReference type="Proteomes" id="UP001172155">
    <property type="component" value="Unassembled WGS sequence"/>
</dbReference>
<proteinExistence type="predicted"/>
<protein>
    <submittedName>
        <fullName evidence="3">Uncharacterized protein</fullName>
    </submittedName>
</protein>
<keyword evidence="2" id="KW-0472">Membrane</keyword>
<evidence type="ECO:0000313" key="4">
    <source>
        <dbReference type="Proteomes" id="UP001172155"/>
    </source>
</evidence>
<feature type="transmembrane region" description="Helical" evidence="2">
    <location>
        <begin position="21"/>
        <end position="48"/>
    </location>
</feature>
<organism evidence="3 4">
    <name type="scientific">Schizothecium vesticola</name>
    <dbReference type="NCBI Taxonomy" id="314040"/>
    <lineage>
        <taxon>Eukaryota</taxon>
        <taxon>Fungi</taxon>
        <taxon>Dikarya</taxon>
        <taxon>Ascomycota</taxon>
        <taxon>Pezizomycotina</taxon>
        <taxon>Sordariomycetes</taxon>
        <taxon>Sordariomycetidae</taxon>
        <taxon>Sordariales</taxon>
        <taxon>Schizotheciaceae</taxon>
        <taxon>Schizothecium</taxon>
    </lineage>
</organism>
<sequence length="82" mass="8536">MGAVVSCIQSVFRAIGRTIMAIVNAIGNVIMAIVNGVISVISAIVGFLTCNTCGGRRGRAKGHTTGRRGFGRRRHGHATATI</sequence>
<evidence type="ECO:0000313" key="3">
    <source>
        <dbReference type="EMBL" id="KAK0749473.1"/>
    </source>
</evidence>
<gene>
    <name evidence="3" type="ORF">B0T18DRAFT_320690</name>
</gene>
<keyword evidence="2" id="KW-1133">Transmembrane helix</keyword>
<accession>A0AA40K828</accession>
<feature type="region of interest" description="Disordered" evidence="1">
    <location>
        <begin position="58"/>
        <end position="82"/>
    </location>
</feature>
<reference evidence="3" key="1">
    <citation type="submission" date="2023-06" db="EMBL/GenBank/DDBJ databases">
        <title>Genome-scale phylogeny and comparative genomics of the fungal order Sordariales.</title>
        <authorList>
            <consortium name="Lawrence Berkeley National Laboratory"/>
            <person name="Hensen N."/>
            <person name="Bonometti L."/>
            <person name="Westerberg I."/>
            <person name="Brannstrom I.O."/>
            <person name="Guillou S."/>
            <person name="Cros-Aarteil S."/>
            <person name="Calhoun S."/>
            <person name="Haridas S."/>
            <person name="Kuo A."/>
            <person name="Mondo S."/>
            <person name="Pangilinan J."/>
            <person name="Riley R."/>
            <person name="LaButti K."/>
            <person name="Andreopoulos B."/>
            <person name="Lipzen A."/>
            <person name="Chen C."/>
            <person name="Yanf M."/>
            <person name="Daum C."/>
            <person name="Ng V."/>
            <person name="Clum A."/>
            <person name="Steindorff A."/>
            <person name="Ohm R."/>
            <person name="Martin F."/>
            <person name="Silar P."/>
            <person name="Natvig D."/>
            <person name="Lalanne C."/>
            <person name="Gautier V."/>
            <person name="Ament-velasquez S.L."/>
            <person name="Kruys A."/>
            <person name="Hutchinson M.I."/>
            <person name="Powell A.J."/>
            <person name="Barry K."/>
            <person name="Miller A.N."/>
            <person name="Grigoriev I.V."/>
            <person name="Debuchy R."/>
            <person name="Gladieux P."/>
            <person name="Thoren M.H."/>
            <person name="Johannesson H."/>
        </authorList>
    </citation>
    <scope>NUCLEOTIDE SEQUENCE</scope>
    <source>
        <strain evidence="3">SMH3187-1</strain>
    </source>
</reference>
<dbReference type="AlphaFoldDB" id="A0AA40K828"/>
<name>A0AA40K828_9PEZI</name>
<keyword evidence="4" id="KW-1185">Reference proteome</keyword>
<dbReference type="EMBL" id="JAUKUD010000003">
    <property type="protein sequence ID" value="KAK0749473.1"/>
    <property type="molecule type" value="Genomic_DNA"/>
</dbReference>